<evidence type="ECO:0000256" key="1">
    <source>
        <dbReference type="SAM" id="MobiDB-lite"/>
    </source>
</evidence>
<reference evidence="2" key="1">
    <citation type="journal article" date="2014" name="Int. J. Syst. Evol. Microbiol.">
        <title>Complete genome sequence of Corynebacterium casei LMG S-19264T (=DSM 44701T), isolated from a smear-ripened cheese.</title>
        <authorList>
            <consortium name="US DOE Joint Genome Institute (JGI-PGF)"/>
            <person name="Walter F."/>
            <person name="Albersmeier A."/>
            <person name="Kalinowski J."/>
            <person name="Ruckert C."/>
        </authorList>
    </citation>
    <scope>NUCLEOTIDE SEQUENCE</scope>
    <source>
        <strain evidence="2">JCM 19831</strain>
    </source>
</reference>
<accession>A0A917WY81</accession>
<dbReference type="AlphaFoldDB" id="A0A917WY81"/>
<feature type="compositionally biased region" description="Low complexity" evidence="1">
    <location>
        <begin position="51"/>
        <end position="63"/>
    </location>
</feature>
<comment type="caution">
    <text evidence="2">The sequence shown here is derived from an EMBL/GenBank/DDBJ whole genome shotgun (WGS) entry which is preliminary data.</text>
</comment>
<dbReference type="InterPro" id="IPR002347">
    <property type="entry name" value="SDR_fam"/>
</dbReference>
<dbReference type="Proteomes" id="UP000642070">
    <property type="component" value="Unassembled WGS sequence"/>
</dbReference>
<dbReference type="EMBL" id="BMPI01000023">
    <property type="protein sequence ID" value="GGM41112.1"/>
    <property type="molecule type" value="Genomic_DNA"/>
</dbReference>
<evidence type="ECO:0000313" key="2">
    <source>
        <dbReference type="EMBL" id="GGM41112.1"/>
    </source>
</evidence>
<evidence type="ECO:0000313" key="3">
    <source>
        <dbReference type="Proteomes" id="UP000642070"/>
    </source>
</evidence>
<dbReference type="Gene3D" id="3.40.50.720">
    <property type="entry name" value="NAD(P)-binding Rossmann-like Domain"/>
    <property type="match status" value="1"/>
</dbReference>
<dbReference type="InterPro" id="IPR036291">
    <property type="entry name" value="NAD(P)-bd_dom_sf"/>
</dbReference>
<dbReference type="RefSeq" id="WP_190252171.1">
    <property type="nucleotide sequence ID" value="NZ_BMPI01000023.1"/>
</dbReference>
<dbReference type="Pfam" id="PF00106">
    <property type="entry name" value="adh_short"/>
    <property type="match status" value="1"/>
</dbReference>
<proteinExistence type="predicted"/>
<organism evidence="2 3">
    <name type="scientific">Dactylosporangium sucinum</name>
    <dbReference type="NCBI Taxonomy" id="1424081"/>
    <lineage>
        <taxon>Bacteria</taxon>
        <taxon>Bacillati</taxon>
        <taxon>Actinomycetota</taxon>
        <taxon>Actinomycetes</taxon>
        <taxon>Micromonosporales</taxon>
        <taxon>Micromonosporaceae</taxon>
        <taxon>Dactylosporangium</taxon>
    </lineage>
</organism>
<dbReference type="SUPFAM" id="SSF51735">
    <property type="entry name" value="NAD(P)-binding Rossmann-fold domains"/>
    <property type="match status" value="1"/>
</dbReference>
<sequence>MQLAQKVVVVTGAGSGIGRAVALAAVRRGAHVAAVDLNPATLAEDRGAGPGRRAGPALPAQPQTCRRPHR</sequence>
<name>A0A917WY81_9ACTN</name>
<feature type="region of interest" description="Disordered" evidence="1">
    <location>
        <begin position="42"/>
        <end position="70"/>
    </location>
</feature>
<protein>
    <submittedName>
        <fullName evidence="2">Uncharacterized protein</fullName>
    </submittedName>
</protein>
<gene>
    <name evidence="2" type="ORF">GCM10007977_048180</name>
</gene>
<reference evidence="2" key="2">
    <citation type="submission" date="2020-09" db="EMBL/GenBank/DDBJ databases">
        <authorList>
            <person name="Sun Q."/>
            <person name="Ohkuma M."/>
        </authorList>
    </citation>
    <scope>NUCLEOTIDE SEQUENCE</scope>
    <source>
        <strain evidence="2">JCM 19831</strain>
    </source>
</reference>
<keyword evidence="3" id="KW-1185">Reference proteome</keyword>